<evidence type="ECO:0000313" key="3">
    <source>
        <dbReference type="Proteomes" id="UP001321749"/>
    </source>
</evidence>
<proteinExistence type="predicted"/>
<organism evidence="2 3">
    <name type="scientific">Cladorrhinum samala</name>
    <dbReference type="NCBI Taxonomy" id="585594"/>
    <lineage>
        <taxon>Eukaryota</taxon>
        <taxon>Fungi</taxon>
        <taxon>Dikarya</taxon>
        <taxon>Ascomycota</taxon>
        <taxon>Pezizomycotina</taxon>
        <taxon>Sordariomycetes</taxon>
        <taxon>Sordariomycetidae</taxon>
        <taxon>Sordariales</taxon>
        <taxon>Podosporaceae</taxon>
        <taxon>Cladorrhinum</taxon>
    </lineage>
</organism>
<keyword evidence="3" id="KW-1185">Reference proteome</keyword>
<dbReference type="AlphaFoldDB" id="A0AAV9HXZ2"/>
<feature type="compositionally biased region" description="Polar residues" evidence="1">
    <location>
        <begin position="93"/>
        <end position="104"/>
    </location>
</feature>
<dbReference type="EMBL" id="MU864947">
    <property type="protein sequence ID" value="KAK4464544.1"/>
    <property type="molecule type" value="Genomic_DNA"/>
</dbReference>
<reference evidence="2" key="2">
    <citation type="submission" date="2023-06" db="EMBL/GenBank/DDBJ databases">
        <authorList>
            <consortium name="Lawrence Berkeley National Laboratory"/>
            <person name="Mondo S.J."/>
            <person name="Hensen N."/>
            <person name="Bonometti L."/>
            <person name="Westerberg I."/>
            <person name="Brannstrom I.O."/>
            <person name="Guillou S."/>
            <person name="Cros-Aarteil S."/>
            <person name="Calhoun S."/>
            <person name="Haridas S."/>
            <person name="Kuo A."/>
            <person name="Pangilinan J."/>
            <person name="Riley R."/>
            <person name="Labutti K."/>
            <person name="Andreopoulos B."/>
            <person name="Lipzen A."/>
            <person name="Chen C."/>
            <person name="Yanf M."/>
            <person name="Daum C."/>
            <person name="Ng V."/>
            <person name="Clum A."/>
            <person name="Steindorff A."/>
            <person name="Ohm R."/>
            <person name="Martin F."/>
            <person name="Silar P."/>
            <person name="Natvig D."/>
            <person name="Lalanne C."/>
            <person name="Gautier V."/>
            <person name="Ament-Velasquez S.L."/>
            <person name="Kruys A."/>
            <person name="Hutchinson M.I."/>
            <person name="Powell A.J."/>
            <person name="Barry K."/>
            <person name="Miller A.N."/>
            <person name="Grigoriev I.V."/>
            <person name="Debuchy R."/>
            <person name="Gladieux P."/>
            <person name="Thoren M.H."/>
            <person name="Johannesson H."/>
        </authorList>
    </citation>
    <scope>NUCLEOTIDE SEQUENCE</scope>
    <source>
        <strain evidence="2">PSN324</strain>
    </source>
</reference>
<accession>A0AAV9HXZ2</accession>
<protein>
    <submittedName>
        <fullName evidence="2">Uncharacterized protein</fullName>
    </submittedName>
</protein>
<evidence type="ECO:0000313" key="2">
    <source>
        <dbReference type="EMBL" id="KAK4464544.1"/>
    </source>
</evidence>
<feature type="region of interest" description="Disordered" evidence="1">
    <location>
        <begin position="426"/>
        <end position="483"/>
    </location>
</feature>
<dbReference type="Proteomes" id="UP001321749">
    <property type="component" value="Unassembled WGS sequence"/>
</dbReference>
<sequence length="1072" mass="116729">MVALGSLLIPIAESTGLASRDGSPLRKGARRRLPKELIIFREDSGGDLDQDIDADSELGLNSNQSSIFSASNGCQIQYTQYSSAASDDPPIKPTTSRRLAVSSQKSEEKETATTDSSEVVLSQPPDNAVPPPSPPSRDDGTTPDGGNDSSVLSIKPVRPPSSLSRSTSTSSQLASRLSKILPSAGRLFERKDTTAASAPSRTGPKDGAITIPISDRNKVYRFHTSSAAHLYVGLEDQILPPARHLDRWRKYVEPRLWTDISALQRKLKQTRFGRRLPPPAVSLELRMSGYGTAGSGLKEFKKFVHESEWLRHEDFGRVEVRRGSPRLSTLSSSVCHVDGLDLRPERSFHVPGGLHLYLHVEVGSSCSANGLVCCATVTDPTNETILGQHISRIGGLISVNGRNMATTTAHGMLKLCWDLAATASESANTEHEDSAGEDDEGRASSGASEASFEDAVEDWDDDDDDDDDDDESEGSCEYGTQEGASWANIAGKVDYASLKSWQTVQVHGMTSFLGMYGLDPGSILPPGTLVGLASGDSSDSPESPLSGEQRGSDHLATVSSNTDYSLWYLPDNGRLKNGFRAPGDAKRTRYINERSSPDIDSCTDVLIILRPGEILEGRCIPGYSYFAVNGVRFRTRKIRLDALIALGCSGSWVLVGDKFCGVIIACYEHEPYAHMITCDELFDHARDLISGASYIKLPLAGRSSSRSNVTTGTSKSSSEPCAMNTSLRLSSAGSQVENGPAWDGHCEERKRLDRATQSFLRRKFDIIRKLKTIQLKAQHLQAQQRLFPLQMTQAEREEATTRLGDAWRGMEEISDVFEFWYSLTEDEDRAAAIVKTYLQLQSAHEDINDMTAAGSTPQHCQMTMTCKELKSARALVESIANELDARFPSGLRSKTGISEIGILQRPGSARDDEAALPALGPKDATPGRSANADVKPTFDKLLTLPRSGPHVVVVNQARTAPEHETTDVADVESDSEAMTNITCISWSRSGGGARSRSTSANSFCSSAAHCPEHHGIIRLSKRGSAVAVFNHHRNNPSPDEPRSDQAYRLRPEMARRRRAIVEDSMELFSDRS</sequence>
<feature type="region of interest" description="Disordered" evidence="1">
    <location>
        <begin position="904"/>
        <end position="933"/>
    </location>
</feature>
<comment type="caution">
    <text evidence="2">The sequence shown here is derived from an EMBL/GenBank/DDBJ whole genome shotgun (WGS) entry which is preliminary data.</text>
</comment>
<gene>
    <name evidence="2" type="ORF">QBC42DRAFT_319372</name>
</gene>
<feature type="compositionally biased region" description="Acidic residues" evidence="1">
    <location>
        <begin position="451"/>
        <end position="474"/>
    </location>
</feature>
<evidence type="ECO:0000256" key="1">
    <source>
        <dbReference type="SAM" id="MobiDB-lite"/>
    </source>
</evidence>
<reference evidence="2" key="1">
    <citation type="journal article" date="2023" name="Mol. Phylogenet. Evol.">
        <title>Genome-scale phylogeny and comparative genomics of the fungal order Sordariales.</title>
        <authorList>
            <person name="Hensen N."/>
            <person name="Bonometti L."/>
            <person name="Westerberg I."/>
            <person name="Brannstrom I.O."/>
            <person name="Guillou S."/>
            <person name="Cros-Aarteil S."/>
            <person name="Calhoun S."/>
            <person name="Haridas S."/>
            <person name="Kuo A."/>
            <person name="Mondo S."/>
            <person name="Pangilinan J."/>
            <person name="Riley R."/>
            <person name="LaButti K."/>
            <person name="Andreopoulos B."/>
            <person name="Lipzen A."/>
            <person name="Chen C."/>
            <person name="Yan M."/>
            <person name="Daum C."/>
            <person name="Ng V."/>
            <person name="Clum A."/>
            <person name="Steindorff A."/>
            <person name="Ohm R.A."/>
            <person name="Martin F."/>
            <person name="Silar P."/>
            <person name="Natvig D.O."/>
            <person name="Lalanne C."/>
            <person name="Gautier V."/>
            <person name="Ament-Velasquez S.L."/>
            <person name="Kruys A."/>
            <person name="Hutchinson M.I."/>
            <person name="Powell A.J."/>
            <person name="Barry K."/>
            <person name="Miller A.N."/>
            <person name="Grigoriev I.V."/>
            <person name="Debuchy R."/>
            <person name="Gladieux P."/>
            <person name="Hiltunen Thoren M."/>
            <person name="Johannesson H."/>
        </authorList>
    </citation>
    <scope>NUCLEOTIDE SEQUENCE</scope>
    <source>
        <strain evidence="2">PSN324</strain>
    </source>
</reference>
<feature type="region of interest" description="Disordered" evidence="1">
    <location>
        <begin position="529"/>
        <end position="555"/>
    </location>
</feature>
<name>A0AAV9HXZ2_9PEZI</name>
<feature type="region of interest" description="Disordered" evidence="1">
    <location>
        <begin position="82"/>
        <end position="209"/>
    </location>
</feature>
<feature type="compositionally biased region" description="Low complexity" evidence="1">
    <location>
        <begin position="161"/>
        <end position="178"/>
    </location>
</feature>